<evidence type="ECO:0000256" key="1">
    <source>
        <dbReference type="SAM" id="MobiDB-lite"/>
    </source>
</evidence>
<name>A0A3P3WH87_9FLAO</name>
<protein>
    <submittedName>
        <fullName evidence="3">Uncharacterized protein</fullName>
    </submittedName>
</protein>
<evidence type="ECO:0000256" key="2">
    <source>
        <dbReference type="SAM" id="Phobius"/>
    </source>
</evidence>
<comment type="caution">
    <text evidence="3">The sequence shown here is derived from an EMBL/GenBank/DDBJ whole genome shotgun (WGS) entry which is preliminary data.</text>
</comment>
<feature type="compositionally biased region" description="Acidic residues" evidence="1">
    <location>
        <begin position="225"/>
        <end position="242"/>
    </location>
</feature>
<evidence type="ECO:0000313" key="4">
    <source>
        <dbReference type="Proteomes" id="UP000275719"/>
    </source>
</evidence>
<dbReference type="OrthoDB" id="1366633at2"/>
<dbReference type="Proteomes" id="UP000275719">
    <property type="component" value="Unassembled WGS sequence"/>
</dbReference>
<sequence>MERNLDERIENDSNSFQPQQKSKKKLVIIIISIVTFVIALGIGIFLFVFKKAEDYKNEQIELSTEERQSAINSLFSVSEYNTIPDKYKEHIYDFMQYNGYLGGEYFLTKISDRANNVFAFGDFTSDDNDEDDMAIIIEKNDFSSSKLIVFNHKGELLYVEDYSNELPIINSYKVGSKIYMDELKLVPSPCDGLIVKMQYNKRAVVYDKKDKKFKTYYQYTKEEIDAMNEEEDYDEGYEDYEETPPKPDSTMQVDEFKIQEVK</sequence>
<gene>
    <name evidence="3" type="ORF">EG240_04355</name>
</gene>
<keyword evidence="2" id="KW-1133">Transmembrane helix</keyword>
<reference evidence="3 4" key="1">
    <citation type="submission" date="2018-11" db="EMBL/GenBank/DDBJ databases">
        <title>Flavobacterium sp. nov., YIM 102701-2 draft genome.</title>
        <authorList>
            <person name="Li G."/>
            <person name="Jiang Y."/>
        </authorList>
    </citation>
    <scope>NUCLEOTIDE SEQUENCE [LARGE SCALE GENOMIC DNA]</scope>
    <source>
        <strain evidence="3 4">YIM 102701-2</strain>
    </source>
</reference>
<feature type="transmembrane region" description="Helical" evidence="2">
    <location>
        <begin position="26"/>
        <end position="49"/>
    </location>
</feature>
<organism evidence="3 4">
    <name type="scientific">Paenimyroides tangerinum</name>
    <dbReference type="NCBI Taxonomy" id="2488728"/>
    <lineage>
        <taxon>Bacteria</taxon>
        <taxon>Pseudomonadati</taxon>
        <taxon>Bacteroidota</taxon>
        <taxon>Flavobacteriia</taxon>
        <taxon>Flavobacteriales</taxon>
        <taxon>Flavobacteriaceae</taxon>
        <taxon>Paenimyroides</taxon>
    </lineage>
</organism>
<proteinExistence type="predicted"/>
<keyword evidence="4" id="KW-1185">Reference proteome</keyword>
<accession>A0A3P3WH87</accession>
<keyword evidence="2" id="KW-0812">Transmembrane</keyword>
<evidence type="ECO:0000313" key="3">
    <source>
        <dbReference type="EMBL" id="RRJ92023.1"/>
    </source>
</evidence>
<keyword evidence="2" id="KW-0472">Membrane</keyword>
<dbReference type="RefSeq" id="WP_125017814.1">
    <property type="nucleotide sequence ID" value="NZ_RQVQ01000007.1"/>
</dbReference>
<dbReference type="EMBL" id="RQVQ01000007">
    <property type="protein sequence ID" value="RRJ92023.1"/>
    <property type="molecule type" value="Genomic_DNA"/>
</dbReference>
<dbReference type="AlphaFoldDB" id="A0A3P3WH87"/>
<feature type="region of interest" description="Disordered" evidence="1">
    <location>
        <begin position="225"/>
        <end position="262"/>
    </location>
</feature>